<keyword evidence="3" id="KW-0521">NADP</keyword>
<dbReference type="PANTHER" id="PTHR23429">
    <property type="entry name" value="GLUCOSE-6-PHOSPHATE 1-DEHYDROGENASE G6PD"/>
    <property type="match status" value="1"/>
</dbReference>
<evidence type="ECO:0000259" key="7">
    <source>
        <dbReference type="Pfam" id="PF02781"/>
    </source>
</evidence>
<dbReference type="PANTHER" id="PTHR23429:SF0">
    <property type="entry name" value="GLUCOSE-6-PHOSPHATE 1-DEHYDROGENASE"/>
    <property type="match status" value="1"/>
</dbReference>
<evidence type="ECO:0000256" key="5">
    <source>
        <dbReference type="ARBA" id="ARBA00023277"/>
    </source>
</evidence>
<dbReference type="Pfam" id="PF02781">
    <property type="entry name" value="G6PD_C"/>
    <property type="match status" value="1"/>
</dbReference>
<feature type="domain" description="Glucose-6-phosphate dehydrogenase NAD-binding" evidence="6">
    <location>
        <begin position="16"/>
        <end position="200"/>
    </location>
</feature>
<dbReference type="InterPro" id="IPR001282">
    <property type="entry name" value="G6P_DH"/>
</dbReference>
<sequence>MHNDKQLKNNIPTILVIFGINGDLATRKIIPSLWRLFEQNLLGDHFSVIGFSRGDVLNDKFKSSIASAVRNKSNSKIHEEKLSRFAELFLYHAGKFEDAMAFRALAQSIETLEKSWGICANKLFYLAAPPATYKPIFENLAGAKLNLPCGGKLGWSRILIEKPFGTDLASAHNLQSLLSAYFKEEQLYRIDHYLFKEIVQGIENFRFSNNLFENTWDNTTIKRIDIRLHESIGVEGRGGFYDAVGALRDVGQNHLLTMLATLLMDHPARDNSETIRENRTRVMNALLPWTQALIQKNTFRAQYKGYLKVGGVREHSDTETYFALKTELDDPRWNGVPIFIEAGKRMHEARKEIVVTLKHPKECLL</sequence>
<evidence type="ECO:0000256" key="3">
    <source>
        <dbReference type="ARBA" id="ARBA00022857"/>
    </source>
</evidence>
<reference evidence="8 9" key="1">
    <citation type="submission" date="2017-09" db="EMBL/GenBank/DDBJ databases">
        <title>Depth-based differentiation of microbial function through sediment-hosted aquifers and enrichment of novel symbionts in the deep terrestrial subsurface.</title>
        <authorList>
            <person name="Probst A.J."/>
            <person name="Ladd B."/>
            <person name="Jarett J.K."/>
            <person name="Geller-Mcgrath D.E."/>
            <person name="Sieber C.M."/>
            <person name="Emerson J.B."/>
            <person name="Anantharaman K."/>
            <person name="Thomas B.C."/>
            <person name="Malmstrom R."/>
            <person name="Stieglmeier M."/>
            <person name="Klingl A."/>
            <person name="Woyke T."/>
            <person name="Ryan C.M."/>
            <person name="Banfield J.F."/>
        </authorList>
    </citation>
    <scope>NUCLEOTIDE SEQUENCE [LARGE SCALE GENOMIC DNA]</scope>
    <source>
        <strain evidence="8">CG10_big_fil_rev_8_21_14_0_10_49_38</strain>
    </source>
</reference>
<dbReference type="GO" id="GO:0005829">
    <property type="term" value="C:cytosol"/>
    <property type="evidence" value="ECO:0007669"/>
    <property type="project" value="TreeGrafter"/>
</dbReference>
<keyword evidence="4" id="KW-0560">Oxidoreductase</keyword>
<name>A0A2H0RH92_9BACT</name>
<keyword evidence="2" id="KW-0313">Glucose metabolism</keyword>
<gene>
    <name evidence="8" type="ORF">COV08_02340</name>
</gene>
<feature type="domain" description="Glucose-6-phosphate dehydrogenase C-terminal" evidence="7">
    <location>
        <begin position="205"/>
        <end position="362"/>
    </location>
</feature>
<dbReference type="Proteomes" id="UP000230431">
    <property type="component" value="Unassembled WGS sequence"/>
</dbReference>
<dbReference type="InterPro" id="IPR022674">
    <property type="entry name" value="G6P_DH_NAD-bd"/>
</dbReference>
<protein>
    <submittedName>
        <fullName evidence="8">Glucose-6-phosphate dehydrogenase</fullName>
    </submittedName>
</protein>
<evidence type="ECO:0000313" key="8">
    <source>
        <dbReference type="EMBL" id="PIR45932.1"/>
    </source>
</evidence>
<keyword evidence="5" id="KW-0119">Carbohydrate metabolism</keyword>
<dbReference type="PRINTS" id="PR00079">
    <property type="entry name" value="G6PDHDRGNASE"/>
</dbReference>
<evidence type="ECO:0000259" key="6">
    <source>
        <dbReference type="Pfam" id="PF00479"/>
    </source>
</evidence>
<dbReference type="Gene3D" id="3.30.360.10">
    <property type="entry name" value="Dihydrodipicolinate Reductase, domain 2"/>
    <property type="match status" value="1"/>
</dbReference>
<dbReference type="GO" id="GO:0006006">
    <property type="term" value="P:glucose metabolic process"/>
    <property type="evidence" value="ECO:0007669"/>
    <property type="project" value="UniProtKB-KW"/>
</dbReference>
<dbReference type="GO" id="GO:0050661">
    <property type="term" value="F:NADP binding"/>
    <property type="evidence" value="ECO:0007669"/>
    <property type="project" value="InterPro"/>
</dbReference>
<dbReference type="Gene3D" id="3.40.50.720">
    <property type="entry name" value="NAD(P)-binding Rossmann-like Domain"/>
    <property type="match status" value="1"/>
</dbReference>
<evidence type="ECO:0000256" key="1">
    <source>
        <dbReference type="ARBA" id="ARBA00004937"/>
    </source>
</evidence>
<dbReference type="SUPFAM" id="SSF51735">
    <property type="entry name" value="NAD(P)-binding Rossmann-fold domains"/>
    <property type="match status" value="1"/>
</dbReference>
<comment type="pathway">
    <text evidence="1">Carbohydrate degradation; pentose phosphate pathway; D-ribulose 5-phosphate from D-glucose 6-phosphate (oxidative stage): step 1/3.</text>
</comment>
<organism evidence="8 9">
    <name type="scientific">Candidatus Vogelbacteria bacterium CG10_big_fil_rev_8_21_14_0_10_49_38</name>
    <dbReference type="NCBI Taxonomy" id="1975043"/>
    <lineage>
        <taxon>Bacteria</taxon>
        <taxon>Candidatus Vogeliibacteriota</taxon>
    </lineage>
</organism>
<feature type="non-terminal residue" evidence="8">
    <location>
        <position position="365"/>
    </location>
</feature>
<dbReference type="GO" id="GO:0004345">
    <property type="term" value="F:glucose-6-phosphate dehydrogenase activity"/>
    <property type="evidence" value="ECO:0007669"/>
    <property type="project" value="InterPro"/>
</dbReference>
<evidence type="ECO:0000313" key="9">
    <source>
        <dbReference type="Proteomes" id="UP000230431"/>
    </source>
</evidence>
<proteinExistence type="predicted"/>
<dbReference type="InterPro" id="IPR036291">
    <property type="entry name" value="NAD(P)-bd_dom_sf"/>
</dbReference>
<dbReference type="EMBL" id="PCYK01000019">
    <property type="protein sequence ID" value="PIR45932.1"/>
    <property type="molecule type" value="Genomic_DNA"/>
</dbReference>
<dbReference type="SUPFAM" id="SSF55347">
    <property type="entry name" value="Glyceraldehyde-3-phosphate dehydrogenase-like, C-terminal domain"/>
    <property type="match status" value="1"/>
</dbReference>
<accession>A0A2H0RH92</accession>
<dbReference type="GO" id="GO:0009051">
    <property type="term" value="P:pentose-phosphate shunt, oxidative branch"/>
    <property type="evidence" value="ECO:0007669"/>
    <property type="project" value="TreeGrafter"/>
</dbReference>
<dbReference type="AlphaFoldDB" id="A0A2H0RH92"/>
<evidence type="ECO:0000256" key="2">
    <source>
        <dbReference type="ARBA" id="ARBA00022526"/>
    </source>
</evidence>
<dbReference type="InterPro" id="IPR022675">
    <property type="entry name" value="G6P_DH_C"/>
</dbReference>
<comment type="caution">
    <text evidence="8">The sequence shown here is derived from an EMBL/GenBank/DDBJ whole genome shotgun (WGS) entry which is preliminary data.</text>
</comment>
<evidence type="ECO:0000256" key="4">
    <source>
        <dbReference type="ARBA" id="ARBA00023002"/>
    </source>
</evidence>
<dbReference type="Pfam" id="PF00479">
    <property type="entry name" value="G6PD_N"/>
    <property type="match status" value="1"/>
</dbReference>